<proteinExistence type="predicted"/>
<gene>
    <name evidence="1" type="ORF">JKV55_02570</name>
</gene>
<organism evidence="1 2">
    <name type="scientific">Zobellella iuensis</name>
    <dbReference type="NCBI Taxonomy" id="2803811"/>
    <lineage>
        <taxon>Bacteria</taxon>
        <taxon>Pseudomonadati</taxon>
        <taxon>Pseudomonadota</taxon>
        <taxon>Gammaproteobacteria</taxon>
        <taxon>Aeromonadales</taxon>
        <taxon>Aeromonadaceae</taxon>
        <taxon>Zobellella</taxon>
    </lineage>
</organism>
<dbReference type="Proteomes" id="UP000638570">
    <property type="component" value="Unassembled WGS sequence"/>
</dbReference>
<sequence>MIEWSRPYSDLDLLLTGPDKIPRALLFQLEEAFEQSALPYRVDILDAHRIAPSFLSLILEDGAELDWRTTA</sequence>
<evidence type="ECO:0000313" key="1">
    <source>
        <dbReference type="EMBL" id="MBL1376217.1"/>
    </source>
</evidence>
<dbReference type="EMBL" id="JAERTZ010000004">
    <property type="protein sequence ID" value="MBL1376217.1"/>
    <property type="molecule type" value="Genomic_DNA"/>
</dbReference>
<keyword evidence="2" id="KW-1185">Reference proteome</keyword>
<reference evidence="2" key="1">
    <citation type="submission" date="2021-01" db="EMBL/GenBank/DDBJ databases">
        <title>Genome public.</title>
        <authorList>
            <person name="Liu C."/>
            <person name="Sun Q."/>
        </authorList>
    </citation>
    <scope>NUCLEOTIDE SEQUENCE [LARGE SCALE GENOMIC DNA]</scope>
    <source>
        <strain evidence="2">CGMCC 1.18722</strain>
    </source>
</reference>
<evidence type="ECO:0000313" key="2">
    <source>
        <dbReference type="Proteomes" id="UP000638570"/>
    </source>
</evidence>
<dbReference type="SUPFAM" id="SSF81301">
    <property type="entry name" value="Nucleotidyltransferase"/>
    <property type="match status" value="1"/>
</dbReference>
<name>A0ABS1QNW6_9GAMM</name>
<comment type="caution">
    <text evidence="1">The sequence shown here is derived from an EMBL/GenBank/DDBJ whole genome shotgun (WGS) entry which is preliminary data.</text>
</comment>
<dbReference type="InterPro" id="IPR043519">
    <property type="entry name" value="NT_sf"/>
</dbReference>
<accession>A0ABS1QNW6</accession>
<evidence type="ECO:0008006" key="3">
    <source>
        <dbReference type="Google" id="ProtNLM"/>
    </source>
</evidence>
<protein>
    <recommendedName>
        <fullName evidence="3">Polymerase nucleotidyl transferase domain-containing protein</fullName>
    </recommendedName>
</protein>
<dbReference type="RefSeq" id="WP_202082176.1">
    <property type="nucleotide sequence ID" value="NZ_JAERTZ010000004.1"/>
</dbReference>
<dbReference type="Gene3D" id="3.30.460.10">
    <property type="entry name" value="Beta Polymerase, domain 2"/>
    <property type="match status" value="1"/>
</dbReference>